<dbReference type="OrthoDB" id="9813903at2"/>
<dbReference type="SUPFAM" id="SSF52172">
    <property type="entry name" value="CheY-like"/>
    <property type="match status" value="1"/>
</dbReference>
<dbReference type="InterPro" id="IPR043128">
    <property type="entry name" value="Rev_trsase/Diguanyl_cyclase"/>
</dbReference>
<dbReference type="InterPro" id="IPR029787">
    <property type="entry name" value="Nucleotide_cyclase"/>
</dbReference>
<dbReference type="SUPFAM" id="SSF55073">
    <property type="entry name" value="Nucleotide cyclase"/>
    <property type="match status" value="1"/>
</dbReference>
<gene>
    <name evidence="7" type="ORF">ZRA01_22300</name>
</gene>
<dbReference type="EMBL" id="BJNV01000037">
    <property type="protein sequence ID" value="GEC96157.1"/>
    <property type="molecule type" value="Genomic_DNA"/>
</dbReference>
<dbReference type="Proteomes" id="UP000318422">
    <property type="component" value="Unassembled WGS sequence"/>
</dbReference>
<dbReference type="GO" id="GO:0043709">
    <property type="term" value="P:cell adhesion involved in single-species biofilm formation"/>
    <property type="evidence" value="ECO:0007669"/>
    <property type="project" value="TreeGrafter"/>
</dbReference>
<dbReference type="SMART" id="SM00267">
    <property type="entry name" value="GGDEF"/>
    <property type="match status" value="1"/>
</dbReference>
<dbReference type="GO" id="GO:0052621">
    <property type="term" value="F:diguanylate cyclase activity"/>
    <property type="evidence" value="ECO:0007669"/>
    <property type="project" value="UniProtKB-EC"/>
</dbReference>
<name>A0A4Y4CYP1_ZOORA</name>
<feature type="modified residue" description="4-aspartylphosphate" evidence="3">
    <location>
        <position position="51"/>
    </location>
</feature>
<keyword evidence="8" id="KW-1185">Reference proteome</keyword>
<feature type="domain" description="GGDEF" evidence="6">
    <location>
        <begin position="171"/>
        <end position="313"/>
    </location>
</feature>
<dbReference type="PROSITE" id="PS50110">
    <property type="entry name" value="RESPONSE_REGULATORY"/>
    <property type="match status" value="1"/>
</dbReference>
<dbReference type="PANTHER" id="PTHR45138:SF9">
    <property type="entry name" value="DIGUANYLATE CYCLASE DGCM-RELATED"/>
    <property type="match status" value="1"/>
</dbReference>
<dbReference type="PROSITE" id="PS50887">
    <property type="entry name" value="GGDEF"/>
    <property type="match status" value="1"/>
</dbReference>
<dbReference type="GO" id="GO:0005886">
    <property type="term" value="C:plasma membrane"/>
    <property type="evidence" value="ECO:0007669"/>
    <property type="project" value="TreeGrafter"/>
</dbReference>
<keyword evidence="3" id="KW-0597">Phosphoprotein</keyword>
<evidence type="ECO:0000259" key="6">
    <source>
        <dbReference type="PROSITE" id="PS50887"/>
    </source>
</evidence>
<feature type="domain" description="Response regulatory" evidence="5">
    <location>
        <begin position="2"/>
        <end position="121"/>
    </location>
</feature>
<evidence type="ECO:0000256" key="3">
    <source>
        <dbReference type="PROSITE-ProRule" id="PRU00169"/>
    </source>
</evidence>
<keyword evidence="4" id="KW-0175">Coiled coil</keyword>
<evidence type="ECO:0000313" key="8">
    <source>
        <dbReference type="Proteomes" id="UP000318422"/>
    </source>
</evidence>
<feature type="coiled-coil region" evidence="4">
    <location>
        <begin position="116"/>
        <end position="143"/>
    </location>
</feature>
<dbReference type="FunFam" id="3.30.70.270:FF:000001">
    <property type="entry name" value="Diguanylate cyclase domain protein"/>
    <property type="match status" value="1"/>
</dbReference>
<dbReference type="Gene3D" id="3.40.50.2300">
    <property type="match status" value="1"/>
</dbReference>
<dbReference type="GO" id="GO:1902201">
    <property type="term" value="P:negative regulation of bacterial-type flagellum-dependent cell motility"/>
    <property type="evidence" value="ECO:0007669"/>
    <property type="project" value="TreeGrafter"/>
</dbReference>
<evidence type="ECO:0000256" key="1">
    <source>
        <dbReference type="ARBA" id="ARBA00012528"/>
    </source>
</evidence>
<dbReference type="Pfam" id="PF00072">
    <property type="entry name" value="Response_reg"/>
    <property type="match status" value="1"/>
</dbReference>
<dbReference type="PANTHER" id="PTHR45138">
    <property type="entry name" value="REGULATORY COMPONENTS OF SENSORY TRANSDUCTION SYSTEM"/>
    <property type="match status" value="1"/>
</dbReference>
<dbReference type="Pfam" id="PF00990">
    <property type="entry name" value="GGDEF"/>
    <property type="match status" value="1"/>
</dbReference>
<dbReference type="EC" id="2.7.7.65" evidence="1"/>
<proteinExistence type="predicted"/>
<sequence length="313" mass="34308">MRVLFVDDSCSVRVAFSARLKAMGHEVVPAADGAEALARFREIPPDLVFMDIEMPGMNGFEAVRHIRAFEATRQWAWTPIIFLTATNTPENLVAAIDAGGDAFIAKSVPAAVFEAKMKAMARIAALRAELSRANRKLAAQANLDGLTGLFNRRYMDQRLDELWAVLSREAAPCGLLMVDVDHFKRYNDRYGHLLGDDALRQVAGALSRVVEGANAEGLREAFVARYGGEEFSVILPRCPVKAFPRIAEALRAGVVGLAIPHESNEPWGRITLSVGGAYQPRAEGALAQLFRKADAKLYEAKRDGRNRVELAMA</sequence>
<dbReference type="InterPro" id="IPR011006">
    <property type="entry name" value="CheY-like_superfamily"/>
</dbReference>
<dbReference type="GO" id="GO:0000160">
    <property type="term" value="P:phosphorelay signal transduction system"/>
    <property type="evidence" value="ECO:0007669"/>
    <property type="project" value="InterPro"/>
</dbReference>
<dbReference type="InterPro" id="IPR000160">
    <property type="entry name" value="GGDEF_dom"/>
</dbReference>
<dbReference type="AlphaFoldDB" id="A0A4Y4CYP1"/>
<dbReference type="InterPro" id="IPR001789">
    <property type="entry name" value="Sig_transdc_resp-reg_receiver"/>
</dbReference>
<dbReference type="NCBIfam" id="TIGR00254">
    <property type="entry name" value="GGDEF"/>
    <property type="match status" value="1"/>
</dbReference>
<dbReference type="Gene3D" id="3.30.70.270">
    <property type="match status" value="1"/>
</dbReference>
<dbReference type="RefSeq" id="WP_141352201.1">
    <property type="nucleotide sequence ID" value="NZ_BJNV01000037.1"/>
</dbReference>
<reference evidence="7 8" key="1">
    <citation type="submission" date="2019-06" db="EMBL/GenBank/DDBJ databases">
        <title>Whole genome shotgun sequence of Zoogloea ramigera NBRC 15342.</title>
        <authorList>
            <person name="Hosoyama A."/>
            <person name="Uohara A."/>
            <person name="Ohji S."/>
            <person name="Ichikawa N."/>
        </authorList>
    </citation>
    <scope>NUCLEOTIDE SEQUENCE [LARGE SCALE GENOMIC DNA]</scope>
    <source>
        <strain evidence="7 8">NBRC 15342</strain>
    </source>
</reference>
<evidence type="ECO:0000313" key="7">
    <source>
        <dbReference type="EMBL" id="GEC96157.1"/>
    </source>
</evidence>
<comment type="catalytic activity">
    <reaction evidence="2">
        <text>2 GTP = 3',3'-c-di-GMP + 2 diphosphate</text>
        <dbReference type="Rhea" id="RHEA:24898"/>
        <dbReference type="ChEBI" id="CHEBI:33019"/>
        <dbReference type="ChEBI" id="CHEBI:37565"/>
        <dbReference type="ChEBI" id="CHEBI:58805"/>
        <dbReference type="EC" id="2.7.7.65"/>
    </reaction>
</comment>
<dbReference type="SMART" id="SM00448">
    <property type="entry name" value="REC"/>
    <property type="match status" value="1"/>
</dbReference>
<evidence type="ECO:0000256" key="2">
    <source>
        <dbReference type="ARBA" id="ARBA00034247"/>
    </source>
</evidence>
<evidence type="ECO:0000256" key="4">
    <source>
        <dbReference type="SAM" id="Coils"/>
    </source>
</evidence>
<protein>
    <recommendedName>
        <fullName evidence="1">diguanylate cyclase</fullName>
        <ecNumber evidence="1">2.7.7.65</ecNumber>
    </recommendedName>
</protein>
<dbReference type="InterPro" id="IPR050469">
    <property type="entry name" value="Diguanylate_Cyclase"/>
</dbReference>
<accession>A0A4Y4CYP1</accession>
<organism evidence="7 8">
    <name type="scientific">Zoogloea ramigera</name>
    <dbReference type="NCBI Taxonomy" id="350"/>
    <lineage>
        <taxon>Bacteria</taxon>
        <taxon>Pseudomonadati</taxon>
        <taxon>Pseudomonadota</taxon>
        <taxon>Betaproteobacteria</taxon>
        <taxon>Rhodocyclales</taxon>
        <taxon>Zoogloeaceae</taxon>
        <taxon>Zoogloea</taxon>
    </lineage>
</organism>
<evidence type="ECO:0000259" key="5">
    <source>
        <dbReference type="PROSITE" id="PS50110"/>
    </source>
</evidence>
<comment type="caution">
    <text evidence="7">The sequence shown here is derived from an EMBL/GenBank/DDBJ whole genome shotgun (WGS) entry which is preliminary data.</text>
</comment>
<dbReference type="CDD" id="cd01949">
    <property type="entry name" value="GGDEF"/>
    <property type="match status" value="1"/>
</dbReference>